<evidence type="ECO:0000313" key="2">
    <source>
        <dbReference type="Proteomes" id="UP001148018"/>
    </source>
</evidence>
<accession>A0A9Q0DKD1</accession>
<reference evidence="1" key="1">
    <citation type="submission" date="2022-07" db="EMBL/GenBank/DDBJ databases">
        <title>Chromosome-level genome of Muraenolepis orangiensis.</title>
        <authorList>
            <person name="Kim J."/>
        </authorList>
    </citation>
    <scope>NUCLEOTIDE SEQUENCE</scope>
    <source>
        <strain evidence="1">KU_S4_2022</strain>
        <tissue evidence="1">Muscle</tissue>
    </source>
</reference>
<sequence length="76" mass="8407">TRGNPVNNPSVKTVKITAHIVQRANVPPSFASIDGKKAEIFTEASGEDAMLQLGREVTAGRQEQITWRNTENENRM</sequence>
<name>A0A9Q0DKD1_9TELE</name>
<keyword evidence="2" id="KW-1185">Reference proteome</keyword>
<comment type="caution">
    <text evidence="1">The sequence shown here is derived from an EMBL/GenBank/DDBJ whole genome shotgun (WGS) entry which is preliminary data.</text>
</comment>
<evidence type="ECO:0000313" key="1">
    <source>
        <dbReference type="EMBL" id="KAJ3588620.1"/>
    </source>
</evidence>
<feature type="non-terminal residue" evidence="1">
    <location>
        <position position="1"/>
    </location>
</feature>
<proteinExistence type="predicted"/>
<organism evidence="1 2">
    <name type="scientific">Muraenolepis orangiensis</name>
    <name type="common">Patagonian moray cod</name>
    <dbReference type="NCBI Taxonomy" id="630683"/>
    <lineage>
        <taxon>Eukaryota</taxon>
        <taxon>Metazoa</taxon>
        <taxon>Chordata</taxon>
        <taxon>Craniata</taxon>
        <taxon>Vertebrata</taxon>
        <taxon>Euteleostomi</taxon>
        <taxon>Actinopterygii</taxon>
        <taxon>Neopterygii</taxon>
        <taxon>Teleostei</taxon>
        <taxon>Neoteleostei</taxon>
        <taxon>Acanthomorphata</taxon>
        <taxon>Zeiogadaria</taxon>
        <taxon>Gadariae</taxon>
        <taxon>Gadiformes</taxon>
        <taxon>Muraenolepidoidei</taxon>
        <taxon>Muraenolepididae</taxon>
        <taxon>Muraenolepis</taxon>
    </lineage>
</organism>
<protein>
    <submittedName>
        <fullName evidence="1">Uncharacterized protein</fullName>
    </submittedName>
</protein>
<dbReference type="AlphaFoldDB" id="A0A9Q0DKD1"/>
<dbReference type="Proteomes" id="UP001148018">
    <property type="component" value="Unassembled WGS sequence"/>
</dbReference>
<gene>
    <name evidence="1" type="ORF">NHX12_009474</name>
</gene>
<dbReference type="EMBL" id="JANIIK010000115">
    <property type="protein sequence ID" value="KAJ3588620.1"/>
    <property type="molecule type" value="Genomic_DNA"/>
</dbReference>